<evidence type="ECO:0000313" key="2">
    <source>
        <dbReference type="Proteomes" id="UP000057981"/>
    </source>
</evidence>
<organism evidence="1 2">
    <name type="scientific">Pseudalgibacter alginicilyticus</name>
    <dbReference type="NCBI Taxonomy" id="1736674"/>
    <lineage>
        <taxon>Bacteria</taxon>
        <taxon>Pseudomonadati</taxon>
        <taxon>Bacteroidota</taxon>
        <taxon>Flavobacteriia</taxon>
        <taxon>Flavobacteriales</taxon>
        <taxon>Flavobacteriaceae</taxon>
        <taxon>Pseudalgibacter</taxon>
    </lineage>
</organism>
<proteinExistence type="predicted"/>
<dbReference type="EMBL" id="CP012898">
    <property type="protein sequence ID" value="ALJ04848.1"/>
    <property type="molecule type" value="Genomic_DNA"/>
</dbReference>
<dbReference type="KEGG" id="ahz:APS56_06805"/>
<dbReference type="OrthoDB" id="773244at2"/>
<sequence>MENYPKDKLIQASTVIESLLHKCEKSRLKLTDRTSQHTLLKNRIEALKIALKLIESEVENKLIDNGK</sequence>
<dbReference type="PATRIC" id="fig|1736674.3.peg.1391"/>
<dbReference type="Proteomes" id="UP000057981">
    <property type="component" value="Chromosome"/>
</dbReference>
<dbReference type="AlphaFoldDB" id="A0A0P0D416"/>
<dbReference type="RefSeq" id="WP_054726387.1">
    <property type="nucleotide sequence ID" value="NZ_CP012898.1"/>
</dbReference>
<name>A0A0P0D416_9FLAO</name>
<dbReference type="STRING" id="1736674.APS56_06805"/>
<gene>
    <name evidence="1" type="ORF">APS56_06805</name>
</gene>
<protein>
    <submittedName>
        <fullName evidence="1">Uncharacterized protein</fullName>
    </submittedName>
</protein>
<accession>A0A0P0D416</accession>
<reference evidence="1 2" key="1">
    <citation type="submission" date="2015-10" db="EMBL/GenBank/DDBJ databases">
        <authorList>
            <person name="Gilbert D.G."/>
        </authorList>
    </citation>
    <scope>NUCLEOTIDE SEQUENCE [LARGE SCALE GENOMIC DNA]</scope>
    <source>
        <strain evidence="2">HZ-22</strain>
    </source>
</reference>
<evidence type="ECO:0000313" key="1">
    <source>
        <dbReference type="EMBL" id="ALJ04848.1"/>
    </source>
</evidence>
<keyword evidence="2" id="KW-1185">Reference proteome</keyword>